<dbReference type="EMBL" id="OX459125">
    <property type="protein sequence ID" value="CAI9115261.1"/>
    <property type="molecule type" value="Genomic_DNA"/>
</dbReference>
<protein>
    <submittedName>
        <fullName evidence="2">OLC1v1016114C1</fullName>
    </submittedName>
</protein>
<dbReference type="AlphaFoldDB" id="A0AAV1E6N2"/>
<gene>
    <name evidence="2" type="ORF">OLC1_LOCUS21826</name>
</gene>
<name>A0AAV1E6N2_OLDCO</name>
<evidence type="ECO:0000256" key="1">
    <source>
        <dbReference type="SAM" id="MobiDB-lite"/>
    </source>
</evidence>
<feature type="region of interest" description="Disordered" evidence="1">
    <location>
        <begin position="1"/>
        <end position="39"/>
    </location>
</feature>
<feature type="region of interest" description="Disordered" evidence="1">
    <location>
        <begin position="150"/>
        <end position="173"/>
    </location>
</feature>
<reference evidence="2" key="1">
    <citation type="submission" date="2023-03" db="EMBL/GenBank/DDBJ databases">
        <authorList>
            <person name="Julca I."/>
        </authorList>
    </citation>
    <scope>NUCLEOTIDE SEQUENCE</scope>
</reference>
<accession>A0AAV1E6N2</accession>
<evidence type="ECO:0000313" key="3">
    <source>
        <dbReference type="Proteomes" id="UP001161247"/>
    </source>
</evidence>
<keyword evidence="3" id="KW-1185">Reference proteome</keyword>
<feature type="compositionally biased region" description="Polar residues" evidence="1">
    <location>
        <begin position="80"/>
        <end position="96"/>
    </location>
</feature>
<feature type="compositionally biased region" description="Low complexity" evidence="1">
    <location>
        <begin position="105"/>
        <end position="129"/>
    </location>
</feature>
<feature type="region of interest" description="Disordered" evidence="1">
    <location>
        <begin position="199"/>
        <end position="228"/>
    </location>
</feature>
<evidence type="ECO:0000313" key="2">
    <source>
        <dbReference type="EMBL" id="CAI9115261.1"/>
    </source>
</evidence>
<feature type="region of interest" description="Disordered" evidence="1">
    <location>
        <begin position="80"/>
        <end position="129"/>
    </location>
</feature>
<dbReference type="Proteomes" id="UP001161247">
    <property type="component" value="Chromosome 8"/>
</dbReference>
<feature type="compositionally biased region" description="Basic and acidic residues" evidence="1">
    <location>
        <begin position="260"/>
        <end position="270"/>
    </location>
</feature>
<sequence length="328" mass="36070">MDSFFLLQESKEKPEPAQSKMSSSVQDPEVSPEFRQEHRIPVLDSAAVLQLLAALRLNSAPIKCENHQATTVGKCTECVSNKRQSPSDLSPEQPSSKRAAHHDPSSSAASNSDDLLLSPLSPSTGLTRTLSAPIPTKNLYDQFSDGALPANSSISNPLPEENSGVNSAPLMTPPCQKPEQPLYRTYSEPIPVAHLAVATSATPRPPSEGKDSLLAGLQKKESPASKRFRRMKDRLREMRKRWKEVIKEGEEEEEDSASENYEHCPSKDDCEASQGTEGSGTEEACHDQEAVWVERKGAVLILHFKCPCSKGYQILLSENSCYYKLTSF</sequence>
<proteinExistence type="predicted"/>
<organism evidence="2 3">
    <name type="scientific">Oldenlandia corymbosa var. corymbosa</name>
    <dbReference type="NCBI Taxonomy" id="529605"/>
    <lineage>
        <taxon>Eukaryota</taxon>
        <taxon>Viridiplantae</taxon>
        <taxon>Streptophyta</taxon>
        <taxon>Embryophyta</taxon>
        <taxon>Tracheophyta</taxon>
        <taxon>Spermatophyta</taxon>
        <taxon>Magnoliopsida</taxon>
        <taxon>eudicotyledons</taxon>
        <taxon>Gunneridae</taxon>
        <taxon>Pentapetalae</taxon>
        <taxon>asterids</taxon>
        <taxon>lamiids</taxon>
        <taxon>Gentianales</taxon>
        <taxon>Rubiaceae</taxon>
        <taxon>Rubioideae</taxon>
        <taxon>Spermacoceae</taxon>
        <taxon>Hedyotis-Oldenlandia complex</taxon>
        <taxon>Oldenlandia</taxon>
    </lineage>
</organism>
<feature type="region of interest" description="Disordered" evidence="1">
    <location>
        <begin position="247"/>
        <end position="281"/>
    </location>
</feature>